<proteinExistence type="predicted"/>
<protein>
    <submittedName>
        <fullName evidence="1">Uncharacterized protein</fullName>
    </submittedName>
</protein>
<keyword evidence="2" id="KW-1185">Reference proteome</keyword>
<dbReference type="AlphaFoldDB" id="A0A9D4FN10"/>
<reference evidence="1" key="1">
    <citation type="journal article" date="2019" name="bioRxiv">
        <title>The Genome of the Zebra Mussel, Dreissena polymorpha: A Resource for Invasive Species Research.</title>
        <authorList>
            <person name="McCartney M.A."/>
            <person name="Auch B."/>
            <person name="Kono T."/>
            <person name="Mallez S."/>
            <person name="Zhang Y."/>
            <person name="Obille A."/>
            <person name="Becker A."/>
            <person name="Abrahante J.E."/>
            <person name="Garbe J."/>
            <person name="Badalamenti J.P."/>
            <person name="Herman A."/>
            <person name="Mangelson H."/>
            <person name="Liachko I."/>
            <person name="Sullivan S."/>
            <person name="Sone E.D."/>
            <person name="Koren S."/>
            <person name="Silverstein K.A.T."/>
            <person name="Beckman K.B."/>
            <person name="Gohl D.M."/>
        </authorList>
    </citation>
    <scope>NUCLEOTIDE SEQUENCE</scope>
    <source>
        <strain evidence="1">Duluth1</strain>
        <tissue evidence="1">Whole animal</tissue>
    </source>
</reference>
<organism evidence="1 2">
    <name type="scientific">Dreissena polymorpha</name>
    <name type="common">Zebra mussel</name>
    <name type="synonym">Mytilus polymorpha</name>
    <dbReference type="NCBI Taxonomy" id="45954"/>
    <lineage>
        <taxon>Eukaryota</taxon>
        <taxon>Metazoa</taxon>
        <taxon>Spiralia</taxon>
        <taxon>Lophotrochozoa</taxon>
        <taxon>Mollusca</taxon>
        <taxon>Bivalvia</taxon>
        <taxon>Autobranchia</taxon>
        <taxon>Heteroconchia</taxon>
        <taxon>Euheterodonta</taxon>
        <taxon>Imparidentia</taxon>
        <taxon>Neoheterodontei</taxon>
        <taxon>Myida</taxon>
        <taxon>Dreissenoidea</taxon>
        <taxon>Dreissenidae</taxon>
        <taxon>Dreissena</taxon>
    </lineage>
</organism>
<comment type="caution">
    <text evidence="1">The sequence shown here is derived from an EMBL/GenBank/DDBJ whole genome shotgun (WGS) entry which is preliminary data.</text>
</comment>
<accession>A0A9D4FN10</accession>
<name>A0A9D4FN10_DREPO</name>
<reference evidence="1" key="2">
    <citation type="submission" date="2020-11" db="EMBL/GenBank/DDBJ databases">
        <authorList>
            <person name="McCartney M.A."/>
            <person name="Auch B."/>
            <person name="Kono T."/>
            <person name="Mallez S."/>
            <person name="Becker A."/>
            <person name="Gohl D.M."/>
            <person name="Silverstein K.A.T."/>
            <person name="Koren S."/>
            <person name="Bechman K.B."/>
            <person name="Herman A."/>
            <person name="Abrahante J.E."/>
            <person name="Garbe J."/>
        </authorList>
    </citation>
    <scope>NUCLEOTIDE SEQUENCE</scope>
    <source>
        <strain evidence="1">Duluth1</strain>
        <tissue evidence="1">Whole animal</tissue>
    </source>
</reference>
<dbReference type="Proteomes" id="UP000828390">
    <property type="component" value="Unassembled WGS sequence"/>
</dbReference>
<evidence type="ECO:0000313" key="1">
    <source>
        <dbReference type="EMBL" id="KAH3799721.1"/>
    </source>
</evidence>
<evidence type="ECO:0000313" key="2">
    <source>
        <dbReference type="Proteomes" id="UP000828390"/>
    </source>
</evidence>
<dbReference type="EMBL" id="JAIWYP010000007">
    <property type="protein sequence ID" value="KAH3799721.1"/>
    <property type="molecule type" value="Genomic_DNA"/>
</dbReference>
<gene>
    <name evidence="1" type="ORF">DPMN_153333</name>
</gene>
<sequence length="96" mass="10178">MIPDSVTSGAITMAPANHPVMVACVQTFITDIVARIYVRTSSSVSTEVVQLIGTPFARNAMKTMPYSRNGMEIENVNECALGTITIAGPEHAAPPD</sequence>